<comment type="cofactor">
    <cofactor evidence="1">
        <name>Mg(2+)</name>
        <dbReference type="ChEBI" id="CHEBI:18420"/>
    </cofactor>
</comment>
<dbReference type="SUPFAM" id="SSF55073">
    <property type="entry name" value="Nucleotide cyclase"/>
    <property type="match status" value="1"/>
</dbReference>
<dbReference type="InterPro" id="IPR029787">
    <property type="entry name" value="Nucleotide_cyclase"/>
</dbReference>
<organism evidence="6 7">
    <name type="scientific">Colwellia demingiae</name>
    <dbReference type="NCBI Taxonomy" id="89401"/>
    <lineage>
        <taxon>Bacteria</taxon>
        <taxon>Pseudomonadati</taxon>
        <taxon>Pseudomonadota</taxon>
        <taxon>Gammaproteobacteria</taxon>
        <taxon>Alteromonadales</taxon>
        <taxon>Colwelliaceae</taxon>
        <taxon>Colwellia</taxon>
    </lineage>
</organism>
<dbReference type="GO" id="GO:1902201">
    <property type="term" value="P:negative regulation of bacterial-type flagellum-dependent cell motility"/>
    <property type="evidence" value="ECO:0007669"/>
    <property type="project" value="TreeGrafter"/>
</dbReference>
<dbReference type="Pfam" id="PF00990">
    <property type="entry name" value="GGDEF"/>
    <property type="match status" value="1"/>
</dbReference>
<dbReference type="PANTHER" id="PTHR45138:SF9">
    <property type="entry name" value="DIGUANYLATE CYCLASE DGCM-RELATED"/>
    <property type="match status" value="1"/>
</dbReference>
<gene>
    <name evidence="6" type="ORF">ESZ36_18790</name>
</gene>
<dbReference type="InterPro" id="IPR043128">
    <property type="entry name" value="Rev_trsase/Diguanyl_cyclase"/>
</dbReference>
<evidence type="ECO:0000313" key="6">
    <source>
        <dbReference type="EMBL" id="TWX64748.1"/>
    </source>
</evidence>
<reference evidence="6 7" key="1">
    <citation type="submission" date="2019-07" db="EMBL/GenBank/DDBJ databases">
        <title>Genomes of sea-ice associated Colwellia species.</title>
        <authorList>
            <person name="Bowman J.P."/>
        </authorList>
    </citation>
    <scope>NUCLEOTIDE SEQUENCE [LARGE SCALE GENOMIC DNA]</scope>
    <source>
        <strain evidence="6 7">ACAM 459</strain>
    </source>
</reference>
<keyword evidence="4" id="KW-0175">Coiled coil</keyword>
<dbReference type="EMBL" id="VOLT01000012">
    <property type="protein sequence ID" value="TWX64748.1"/>
    <property type="molecule type" value="Genomic_DNA"/>
</dbReference>
<proteinExistence type="predicted"/>
<evidence type="ECO:0000259" key="5">
    <source>
        <dbReference type="PROSITE" id="PS50887"/>
    </source>
</evidence>
<dbReference type="FunFam" id="3.30.70.270:FF:000001">
    <property type="entry name" value="Diguanylate cyclase domain protein"/>
    <property type="match status" value="1"/>
</dbReference>
<dbReference type="InterPro" id="IPR050469">
    <property type="entry name" value="Diguanylate_Cyclase"/>
</dbReference>
<feature type="coiled-coil region" evidence="4">
    <location>
        <begin position="369"/>
        <end position="396"/>
    </location>
</feature>
<dbReference type="SMART" id="SM00267">
    <property type="entry name" value="GGDEF"/>
    <property type="match status" value="1"/>
</dbReference>
<evidence type="ECO:0000256" key="2">
    <source>
        <dbReference type="ARBA" id="ARBA00012528"/>
    </source>
</evidence>
<feature type="domain" description="GGDEF" evidence="5">
    <location>
        <begin position="469"/>
        <end position="602"/>
    </location>
</feature>
<dbReference type="Proteomes" id="UP000321822">
    <property type="component" value="Unassembled WGS sequence"/>
</dbReference>
<sequence>MIFNITKKNLYYVLGYTVLLFCLLLVISENVQAVEVKRQEQKKLIKNTLSDKKISEKLQLAEDNKRSHYIIFKKLISEINQQPYIKKTQQHSLDFLNAYDLLYRGQYDKAKPMFEALLQRNISNLMQFKTNYLLIYIATVTQNWRDGLQYIASNTKLLTRFPNGEPYQNNMLATIIFYNQIGQYQLALSYIDNLSKQELSAKNSCALLQLSLEAQFNLKKLKHTDSIFPQAINKCINADFIIAANFIRFYKAKLYLQVESPEKAVTLLSSLKEEVINTHYPMLIADMSNIFAEAYWQMSDIYNARKYATESLESNPNNANLIQAVDSYFLLYQIAKKQHDLALALEYFEKYSDIEKSSLEGEETKKLALQLAKHKNVEQESQIKLLNEKNNVLAAKQSLAETEVANRKLIIVALTLIIIALATLATRLCRDHKRVKELAEFDPLTGIFNRGHFTQVAHSALKYCQNSQQDLCVIMFDLDYFKRVNDSFGHACGDWALKETTKACESIGRKNDIFARIGGEEFCIVLPSCNIETAMSRAEDYRAIIEAIVTKASGYDFTLTASFGVTDVKRSGYELDQLLADADFAAYASKDDGRNRVSMFQAASDNETEKLDASWEYN</sequence>
<dbReference type="Gene3D" id="1.25.40.10">
    <property type="entry name" value="Tetratricopeptide repeat domain"/>
    <property type="match status" value="1"/>
</dbReference>
<dbReference type="InterPro" id="IPR000160">
    <property type="entry name" value="GGDEF_dom"/>
</dbReference>
<keyword evidence="7" id="KW-1185">Reference proteome</keyword>
<dbReference type="SUPFAM" id="SSF48452">
    <property type="entry name" value="TPR-like"/>
    <property type="match status" value="1"/>
</dbReference>
<dbReference type="EC" id="2.7.7.65" evidence="2"/>
<evidence type="ECO:0000313" key="7">
    <source>
        <dbReference type="Proteomes" id="UP000321822"/>
    </source>
</evidence>
<name>A0A5C6Q7L0_9GAMM</name>
<evidence type="ECO:0000256" key="4">
    <source>
        <dbReference type="SAM" id="Coils"/>
    </source>
</evidence>
<dbReference type="NCBIfam" id="TIGR00254">
    <property type="entry name" value="GGDEF"/>
    <property type="match status" value="1"/>
</dbReference>
<comment type="catalytic activity">
    <reaction evidence="3">
        <text>2 GTP = 3',3'-c-di-GMP + 2 diphosphate</text>
        <dbReference type="Rhea" id="RHEA:24898"/>
        <dbReference type="ChEBI" id="CHEBI:33019"/>
        <dbReference type="ChEBI" id="CHEBI:37565"/>
        <dbReference type="ChEBI" id="CHEBI:58805"/>
        <dbReference type="EC" id="2.7.7.65"/>
    </reaction>
</comment>
<accession>A0A5C6Q7L0</accession>
<dbReference type="CDD" id="cd01949">
    <property type="entry name" value="GGDEF"/>
    <property type="match status" value="1"/>
</dbReference>
<evidence type="ECO:0000256" key="1">
    <source>
        <dbReference type="ARBA" id="ARBA00001946"/>
    </source>
</evidence>
<comment type="caution">
    <text evidence="6">The sequence shown here is derived from an EMBL/GenBank/DDBJ whole genome shotgun (WGS) entry which is preliminary data.</text>
</comment>
<dbReference type="OrthoDB" id="9803824at2"/>
<evidence type="ECO:0000256" key="3">
    <source>
        <dbReference type="ARBA" id="ARBA00034247"/>
    </source>
</evidence>
<dbReference type="GO" id="GO:0005886">
    <property type="term" value="C:plasma membrane"/>
    <property type="evidence" value="ECO:0007669"/>
    <property type="project" value="TreeGrafter"/>
</dbReference>
<dbReference type="AlphaFoldDB" id="A0A5C6Q7L0"/>
<dbReference type="InterPro" id="IPR011990">
    <property type="entry name" value="TPR-like_helical_dom_sf"/>
</dbReference>
<dbReference type="PANTHER" id="PTHR45138">
    <property type="entry name" value="REGULATORY COMPONENTS OF SENSORY TRANSDUCTION SYSTEM"/>
    <property type="match status" value="1"/>
</dbReference>
<dbReference type="GO" id="GO:0052621">
    <property type="term" value="F:diguanylate cyclase activity"/>
    <property type="evidence" value="ECO:0007669"/>
    <property type="project" value="UniProtKB-EC"/>
</dbReference>
<dbReference type="GO" id="GO:0043709">
    <property type="term" value="P:cell adhesion involved in single-species biofilm formation"/>
    <property type="evidence" value="ECO:0007669"/>
    <property type="project" value="TreeGrafter"/>
</dbReference>
<protein>
    <recommendedName>
        <fullName evidence="2">diguanylate cyclase</fullName>
        <ecNumber evidence="2">2.7.7.65</ecNumber>
    </recommendedName>
</protein>
<dbReference type="Gene3D" id="3.30.70.270">
    <property type="match status" value="1"/>
</dbReference>
<dbReference type="PROSITE" id="PS50887">
    <property type="entry name" value="GGDEF"/>
    <property type="match status" value="1"/>
</dbReference>